<sequence>MKKLSLVGKINLLSGIFLFLLGIFLLVQELAEGFSFKDFPQSIGLILIGISIFLSSFFYNKGDD</sequence>
<keyword evidence="1" id="KW-1133">Transmembrane helix</keyword>
<comment type="caution">
    <text evidence="2">The sequence shown here is derived from an EMBL/GenBank/DDBJ whole genome shotgun (WGS) entry which is preliminary data.</text>
</comment>
<evidence type="ECO:0000313" key="3">
    <source>
        <dbReference type="Proteomes" id="UP001595387"/>
    </source>
</evidence>
<protein>
    <submittedName>
        <fullName evidence="2">Uncharacterized protein</fullName>
    </submittedName>
</protein>
<keyword evidence="1" id="KW-0472">Membrane</keyword>
<dbReference type="RefSeq" id="WP_390301017.1">
    <property type="nucleotide sequence ID" value="NZ_JBHRRZ010000001.1"/>
</dbReference>
<keyword evidence="1" id="KW-0812">Transmembrane</keyword>
<evidence type="ECO:0000256" key="1">
    <source>
        <dbReference type="SAM" id="Phobius"/>
    </source>
</evidence>
<organism evidence="2 3">
    <name type="scientific">Virgibacillus sediminis</name>
    <dbReference type="NCBI Taxonomy" id="202260"/>
    <lineage>
        <taxon>Bacteria</taxon>
        <taxon>Bacillati</taxon>
        <taxon>Bacillota</taxon>
        <taxon>Bacilli</taxon>
        <taxon>Bacillales</taxon>
        <taxon>Bacillaceae</taxon>
        <taxon>Virgibacillus</taxon>
    </lineage>
</organism>
<gene>
    <name evidence="2" type="ORF">ACFODW_00015</name>
</gene>
<name>A0ABV7A1C7_9BACI</name>
<reference evidence="3" key="1">
    <citation type="journal article" date="2019" name="Int. J. Syst. Evol. Microbiol.">
        <title>The Global Catalogue of Microorganisms (GCM) 10K type strain sequencing project: providing services to taxonomists for standard genome sequencing and annotation.</title>
        <authorList>
            <consortium name="The Broad Institute Genomics Platform"/>
            <consortium name="The Broad Institute Genome Sequencing Center for Infectious Disease"/>
            <person name="Wu L."/>
            <person name="Ma J."/>
        </authorList>
    </citation>
    <scope>NUCLEOTIDE SEQUENCE [LARGE SCALE GENOMIC DNA]</scope>
    <source>
        <strain evidence="3">KCTC 13193</strain>
    </source>
</reference>
<proteinExistence type="predicted"/>
<dbReference type="Proteomes" id="UP001595387">
    <property type="component" value="Unassembled WGS sequence"/>
</dbReference>
<evidence type="ECO:0000313" key="2">
    <source>
        <dbReference type="EMBL" id="MFC2946751.1"/>
    </source>
</evidence>
<dbReference type="EMBL" id="JBHRRZ010000001">
    <property type="protein sequence ID" value="MFC2946751.1"/>
    <property type="molecule type" value="Genomic_DNA"/>
</dbReference>
<accession>A0ABV7A1C7</accession>
<feature type="transmembrane region" description="Helical" evidence="1">
    <location>
        <begin position="41"/>
        <end position="59"/>
    </location>
</feature>
<keyword evidence="3" id="KW-1185">Reference proteome</keyword>